<feature type="compositionally biased region" description="Polar residues" evidence="1">
    <location>
        <begin position="1"/>
        <end position="13"/>
    </location>
</feature>
<accession>A0ABS2Z9W5</accession>
<feature type="region of interest" description="Disordered" evidence="1">
    <location>
        <begin position="1"/>
        <end position="34"/>
    </location>
</feature>
<organism evidence="2 3">
    <name type="scientific">Fictibacillus barbaricus</name>
    <dbReference type="NCBI Taxonomy" id="182136"/>
    <lineage>
        <taxon>Bacteria</taxon>
        <taxon>Bacillati</taxon>
        <taxon>Bacillota</taxon>
        <taxon>Bacilli</taxon>
        <taxon>Bacillales</taxon>
        <taxon>Fictibacillaceae</taxon>
        <taxon>Fictibacillus</taxon>
    </lineage>
</organism>
<dbReference type="EMBL" id="JAFHKS010000042">
    <property type="protein sequence ID" value="MBN3544958.1"/>
    <property type="molecule type" value="Genomic_DNA"/>
</dbReference>
<comment type="caution">
    <text evidence="2">The sequence shown here is derived from an EMBL/GenBank/DDBJ whole genome shotgun (WGS) entry which is preliminary data.</text>
</comment>
<reference evidence="2 3" key="1">
    <citation type="submission" date="2021-01" db="EMBL/GenBank/DDBJ databases">
        <title>Genome Sequencing of Type Strains.</title>
        <authorList>
            <person name="Lemaire J.F."/>
            <person name="Inderbitzin P."/>
            <person name="Collins S.B."/>
            <person name="Wespe N."/>
            <person name="Knight-Connoni V."/>
        </authorList>
    </citation>
    <scope>NUCLEOTIDE SEQUENCE [LARGE SCALE GENOMIC DNA]</scope>
    <source>
        <strain evidence="2 3">DSM 14730</strain>
    </source>
</reference>
<proteinExistence type="predicted"/>
<evidence type="ECO:0008006" key="4">
    <source>
        <dbReference type="Google" id="ProtNLM"/>
    </source>
</evidence>
<evidence type="ECO:0000313" key="3">
    <source>
        <dbReference type="Proteomes" id="UP001319060"/>
    </source>
</evidence>
<keyword evidence="3" id="KW-1185">Reference proteome</keyword>
<name>A0ABS2Z9W5_9BACL</name>
<evidence type="ECO:0000256" key="1">
    <source>
        <dbReference type="SAM" id="MobiDB-lite"/>
    </source>
</evidence>
<dbReference type="RefSeq" id="WP_188403396.1">
    <property type="nucleotide sequence ID" value="NZ_BMCE01000002.1"/>
</dbReference>
<sequence length="51" mass="5714">MATEGQTNKNQYHMNVKGPEESPGEVHQMVTADDAEEIKEREAKLKNSGKK</sequence>
<evidence type="ECO:0000313" key="2">
    <source>
        <dbReference type="EMBL" id="MBN3544958.1"/>
    </source>
</evidence>
<protein>
    <recommendedName>
        <fullName evidence="4">YfhD family protein</fullName>
    </recommendedName>
</protein>
<dbReference type="Proteomes" id="UP001319060">
    <property type="component" value="Unassembled WGS sequence"/>
</dbReference>
<gene>
    <name evidence="2" type="ORF">JYA64_06615</name>
</gene>